<dbReference type="PANTHER" id="PTHR19134:SF449">
    <property type="entry name" value="TYROSINE-PROTEIN PHOSPHATASE 1"/>
    <property type="match status" value="1"/>
</dbReference>
<dbReference type="EMBL" id="JAACXV010001686">
    <property type="protein sequence ID" value="KAF7277482.1"/>
    <property type="molecule type" value="Genomic_DNA"/>
</dbReference>
<evidence type="ECO:0000313" key="2">
    <source>
        <dbReference type="EMBL" id="KAF7277482.1"/>
    </source>
</evidence>
<dbReference type="PANTHER" id="PTHR19134">
    <property type="entry name" value="RECEPTOR-TYPE TYROSINE-PROTEIN PHOSPHATASE"/>
    <property type="match status" value="1"/>
</dbReference>
<evidence type="ECO:0000313" key="3">
    <source>
        <dbReference type="EMBL" id="KAF7277494.1"/>
    </source>
</evidence>
<dbReference type="Pfam" id="PF00102">
    <property type="entry name" value="Y_phosphatase"/>
    <property type="match status" value="1"/>
</dbReference>
<evidence type="ECO:0000313" key="4">
    <source>
        <dbReference type="Proteomes" id="UP000625711"/>
    </source>
</evidence>
<keyword evidence="4" id="KW-1185">Reference proteome</keyword>
<organism evidence="2 4">
    <name type="scientific">Rhynchophorus ferrugineus</name>
    <name type="common">Red palm weevil</name>
    <name type="synonym">Curculio ferrugineus</name>
    <dbReference type="NCBI Taxonomy" id="354439"/>
    <lineage>
        <taxon>Eukaryota</taxon>
        <taxon>Metazoa</taxon>
        <taxon>Ecdysozoa</taxon>
        <taxon>Arthropoda</taxon>
        <taxon>Hexapoda</taxon>
        <taxon>Insecta</taxon>
        <taxon>Pterygota</taxon>
        <taxon>Neoptera</taxon>
        <taxon>Endopterygota</taxon>
        <taxon>Coleoptera</taxon>
        <taxon>Polyphaga</taxon>
        <taxon>Cucujiformia</taxon>
        <taxon>Curculionidae</taxon>
        <taxon>Dryophthorinae</taxon>
        <taxon>Rhynchophorus</taxon>
    </lineage>
</organism>
<dbReference type="InterPro" id="IPR050348">
    <property type="entry name" value="Protein-Tyr_Phosphatase"/>
</dbReference>
<dbReference type="EMBL" id="JAACXV010001595">
    <property type="protein sequence ID" value="KAF7277494.1"/>
    <property type="molecule type" value="Genomic_DNA"/>
</dbReference>
<dbReference type="GO" id="GO:0004725">
    <property type="term" value="F:protein tyrosine phosphatase activity"/>
    <property type="evidence" value="ECO:0007669"/>
    <property type="project" value="InterPro"/>
</dbReference>
<gene>
    <name evidence="3" type="ORF">GWI33_007078</name>
    <name evidence="2" type="ORF">GWI33_007109</name>
</gene>
<dbReference type="PROSITE" id="PS50055">
    <property type="entry name" value="TYR_PHOSPHATASE_PTP"/>
    <property type="match status" value="1"/>
</dbReference>
<accession>A0A834IP50</accession>
<reference evidence="2" key="1">
    <citation type="submission" date="2020-08" db="EMBL/GenBank/DDBJ databases">
        <title>Genome sequencing and assembly of the red palm weevil Rhynchophorus ferrugineus.</title>
        <authorList>
            <person name="Dias G.B."/>
            <person name="Bergman C.M."/>
            <person name="Manee M."/>
        </authorList>
    </citation>
    <scope>NUCLEOTIDE SEQUENCE</scope>
    <source>
        <strain evidence="2">AA-2017</strain>
        <tissue evidence="2">Whole larva</tissue>
    </source>
</reference>
<sequence>MRTSIPINKLFCQEVERILEEDVAESQMRYIRECEWQDDSMKTICLEQSSDQTLFPEKDRFPNIQPERHSQVYLYPFPPGSATESSIYINAIHVDGYGEQGRYVVTSYPLPHCIDDYWRLIIEKNIYVVVCLNEISSKDQ</sequence>
<feature type="non-terminal residue" evidence="2">
    <location>
        <position position="1"/>
    </location>
</feature>
<dbReference type="InterPro" id="IPR029021">
    <property type="entry name" value="Prot-tyrosine_phosphatase-like"/>
</dbReference>
<dbReference type="OrthoDB" id="6781387at2759"/>
<feature type="domain" description="Tyrosine-protein phosphatase" evidence="1">
    <location>
        <begin position="57"/>
        <end position="140"/>
    </location>
</feature>
<dbReference type="Proteomes" id="UP000625711">
    <property type="component" value="Unassembled WGS sequence"/>
</dbReference>
<dbReference type="SUPFAM" id="SSF52799">
    <property type="entry name" value="(Phosphotyrosine protein) phosphatases II"/>
    <property type="match status" value="1"/>
</dbReference>
<evidence type="ECO:0000259" key="1">
    <source>
        <dbReference type="PROSITE" id="PS50055"/>
    </source>
</evidence>
<comment type="caution">
    <text evidence="2">The sequence shown here is derived from an EMBL/GenBank/DDBJ whole genome shotgun (WGS) entry which is preliminary data.</text>
</comment>
<dbReference type="AlphaFoldDB" id="A0A834IP50"/>
<protein>
    <recommendedName>
        <fullName evidence="1">Tyrosine-protein phosphatase domain-containing protein</fullName>
    </recommendedName>
</protein>
<name>A0A834IP50_RHYFE</name>
<dbReference type="InterPro" id="IPR000242">
    <property type="entry name" value="PTP_cat"/>
</dbReference>
<proteinExistence type="predicted"/>
<dbReference type="Gene3D" id="3.90.190.10">
    <property type="entry name" value="Protein tyrosine phosphatase superfamily"/>
    <property type="match status" value="1"/>
</dbReference>